<dbReference type="InterPro" id="IPR039384">
    <property type="entry name" value="HINT"/>
</dbReference>
<proteinExistence type="predicted"/>
<dbReference type="PROSITE" id="PS00892">
    <property type="entry name" value="HIT_1"/>
    <property type="match status" value="1"/>
</dbReference>
<dbReference type="PRINTS" id="PR00332">
    <property type="entry name" value="HISTRIAD"/>
</dbReference>
<keyword evidence="5" id="KW-0378">Hydrolase</keyword>
<dbReference type="Gene3D" id="3.30.428.10">
    <property type="entry name" value="HIT-like"/>
    <property type="match status" value="1"/>
</dbReference>
<reference evidence="5" key="1">
    <citation type="submission" date="2021-01" db="EMBL/GenBank/DDBJ databases">
        <title>Whole genome shotgun sequence of Rhizocola hellebori NBRC 109834.</title>
        <authorList>
            <person name="Komaki H."/>
            <person name="Tamura T."/>
        </authorList>
    </citation>
    <scope>NUCLEOTIDE SEQUENCE</scope>
    <source>
        <strain evidence="5">NBRC 109834</strain>
    </source>
</reference>
<dbReference type="PROSITE" id="PS51084">
    <property type="entry name" value="HIT_2"/>
    <property type="match status" value="1"/>
</dbReference>
<evidence type="ECO:0000256" key="1">
    <source>
        <dbReference type="PIRSR" id="PIRSR601310-1"/>
    </source>
</evidence>
<accession>A0A8J3QJI5</accession>
<dbReference type="PANTHER" id="PTHR46648:SF1">
    <property type="entry name" value="ADENOSINE 5'-MONOPHOSPHORAMIDASE HNT1"/>
    <property type="match status" value="1"/>
</dbReference>
<feature type="domain" description="HIT" evidence="4">
    <location>
        <begin position="5"/>
        <end position="112"/>
    </location>
</feature>
<dbReference type="InterPro" id="IPR001310">
    <property type="entry name" value="Histidine_triad_HIT"/>
</dbReference>
<dbReference type="GO" id="GO:0016787">
    <property type="term" value="F:hydrolase activity"/>
    <property type="evidence" value="ECO:0007669"/>
    <property type="project" value="UniProtKB-KW"/>
</dbReference>
<evidence type="ECO:0000256" key="2">
    <source>
        <dbReference type="PIRSR" id="PIRSR601310-3"/>
    </source>
</evidence>
<comment type="caution">
    <text evidence="5">The sequence shown here is derived from an EMBL/GenBank/DDBJ whole genome shotgun (WGS) entry which is preliminary data.</text>
</comment>
<protein>
    <submittedName>
        <fullName evidence="5">Hydrolase</fullName>
    </submittedName>
</protein>
<feature type="short sequence motif" description="Histidine triad motif" evidence="2 3">
    <location>
        <begin position="97"/>
        <end position="101"/>
    </location>
</feature>
<name>A0A8J3QJI5_9ACTN</name>
<evidence type="ECO:0000256" key="3">
    <source>
        <dbReference type="PROSITE-ProRule" id="PRU00464"/>
    </source>
</evidence>
<sequence>MNDCVFCGIVRGEEPALRVYEDRLTLAFMDTLPATRGHTLVVPKRHRQDLLDATPEEVTAVILAAQRIAIAARESLGADGSNIVQATGAAAHQTVFHLHFHVVPRFSGDSIVIFPRPGLPEEIAAAADHLRSSLSVRL</sequence>
<dbReference type="PANTHER" id="PTHR46648">
    <property type="entry name" value="HIT FAMILY PROTEIN 1"/>
    <property type="match status" value="1"/>
</dbReference>
<feature type="active site" description="Tele-AMP-histidine intermediate" evidence="1">
    <location>
        <position position="99"/>
    </location>
</feature>
<dbReference type="InterPro" id="IPR036265">
    <property type="entry name" value="HIT-like_sf"/>
</dbReference>
<evidence type="ECO:0000313" key="5">
    <source>
        <dbReference type="EMBL" id="GIH10807.1"/>
    </source>
</evidence>
<dbReference type="InterPro" id="IPR019808">
    <property type="entry name" value="Histidine_triad_CS"/>
</dbReference>
<evidence type="ECO:0000313" key="6">
    <source>
        <dbReference type="Proteomes" id="UP000612899"/>
    </source>
</evidence>
<dbReference type="SUPFAM" id="SSF54197">
    <property type="entry name" value="HIT-like"/>
    <property type="match status" value="1"/>
</dbReference>
<dbReference type="CDD" id="cd01277">
    <property type="entry name" value="HINT_subgroup"/>
    <property type="match status" value="1"/>
</dbReference>
<dbReference type="RefSeq" id="WP_203914528.1">
    <property type="nucleotide sequence ID" value="NZ_BONY01000107.1"/>
</dbReference>
<dbReference type="Proteomes" id="UP000612899">
    <property type="component" value="Unassembled WGS sequence"/>
</dbReference>
<dbReference type="EMBL" id="BONY01000107">
    <property type="protein sequence ID" value="GIH10807.1"/>
    <property type="molecule type" value="Genomic_DNA"/>
</dbReference>
<organism evidence="5 6">
    <name type="scientific">Rhizocola hellebori</name>
    <dbReference type="NCBI Taxonomy" id="1392758"/>
    <lineage>
        <taxon>Bacteria</taxon>
        <taxon>Bacillati</taxon>
        <taxon>Actinomycetota</taxon>
        <taxon>Actinomycetes</taxon>
        <taxon>Micromonosporales</taxon>
        <taxon>Micromonosporaceae</taxon>
        <taxon>Rhizocola</taxon>
    </lineage>
</organism>
<gene>
    <name evidence="5" type="ORF">Rhe02_88740</name>
</gene>
<evidence type="ECO:0000259" key="4">
    <source>
        <dbReference type="PROSITE" id="PS51084"/>
    </source>
</evidence>
<dbReference type="GO" id="GO:0009117">
    <property type="term" value="P:nucleotide metabolic process"/>
    <property type="evidence" value="ECO:0007669"/>
    <property type="project" value="TreeGrafter"/>
</dbReference>
<dbReference type="AlphaFoldDB" id="A0A8J3QJI5"/>
<dbReference type="Pfam" id="PF01230">
    <property type="entry name" value="HIT"/>
    <property type="match status" value="1"/>
</dbReference>
<keyword evidence="6" id="KW-1185">Reference proteome</keyword>
<dbReference type="InterPro" id="IPR011146">
    <property type="entry name" value="HIT-like"/>
</dbReference>